<dbReference type="Gene3D" id="2.30.42.10">
    <property type="match status" value="1"/>
</dbReference>
<keyword evidence="1" id="KW-0720">Serine protease</keyword>
<keyword evidence="2" id="KW-0472">Membrane</keyword>
<dbReference type="Gene3D" id="3.30.230.10">
    <property type="match status" value="1"/>
</dbReference>
<feature type="domain" description="PDZ" evidence="3">
    <location>
        <begin position="163"/>
        <end position="239"/>
    </location>
</feature>
<dbReference type="Pfam" id="PF05362">
    <property type="entry name" value="Lon_C"/>
    <property type="match status" value="1"/>
</dbReference>
<feature type="active site" evidence="1">
    <location>
        <position position="287"/>
    </location>
</feature>
<evidence type="ECO:0000313" key="5">
    <source>
        <dbReference type="EMBL" id="MCT2043126.1"/>
    </source>
</evidence>
<comment type="similarity">
    <text evidence="1">Belongs to the peptidase S16 family.</text>
</comment>
<dbReference type="EC" id="3.4.21.53" evidence="1"/>
<evidence type="ECO:0000256" key="1">
    <source>
        <dbReference type="PROSITE-ProRule" id="PRU01122"/>
    </source>
</evidence>
<reference evidence="5 6" key="1">
    <citation type="submission" date="2022-04" db="EMBL/GenBank/DDBJ databases">
        <title>Human microbiome associated bacterial genomes.</title>
        <authorList>
            <person name="Sandstrom S."/>
            <person name="Salamzade R."/>
            <person name="Kalan L.R."/>
        </authorList>
    </citation>
    <scope>NUCLEOTIDE SEQUENCE [LARGE SCALE GENOMIC DNA]</scope>
    <source>
        <strain evidence="6">p3-SID1799</strain>
    </source>
</reference>
<evidence type="ECO:0000259" key="3">
    <source>
        <dbReference type="PROSITE" id="PS50106"/>
    </source>
</evidence>
<dbReference type="SUPFAM" id="SSF50156">
    <property type="entry name" value="PDZ domain-like"/>
    <property type="match status" value="1"/>
</dbReference>
<dbReference type="RefSeq" id="WP_260104387.1">
    <property type="nucleotide sequence ID" value="NZ_JALXSQ010000026.1"/>
</dbReference>
<gene>
    <name evidence="5" type="ORF">M3D15_07255</name>
</gene>
<dbReference type="Proteomes" id="UP001525379">
    <property type="component" value="Unassembled WGS sequence"/>
</dbReference>
<dbReference type="InterPro" id="IPR020568">
    <property type="entry name" value="Ribosomal_Su5_D2-typ_SF"/>
</dbReference>
<keyword evidence="6" id="KW-1185">Reference proteome</keyword>
<dbReference type="PROSITE" id="PS51786">
    <property type="entry name" value="LON_PROTEOLYTIC"/>
    <property type="match status" value="1"/>
</dbReference>
<proteinExistence type="inferred from homology"/>
<feature type="active site" evidence="1">
    <location>
        <position position="332"/>
    </location>
</feature>
<dbReference type="EMBL" id="JALXSQ010000026">
    <property type="protein sequence ID" value="MCT2043126.1"/>
    <property type="molecule type" value="Genomic_DNA"/>
</dbReference>
<comment type="caution">
    <text evidence="5">The sequence shown here is derived from an EMBL/GenBank/DDBJ whole genome shotgun (WGS) entry which is preliminary data.</text>
</comment>
<comment type="catalytic activity">
    <reaction evidence="1">
        <text>Hydrolysis of proteins in presence of ATP.</text>
        <dbReference type="EC" id="3.4.21.53"/>
    </reaction>
</comment>
<dbReference type="PROSITE" id="PS50106">
    <property type="entry name" value="PDZ"/>
    <property type="match status" value="1"/>
</dbReference>
<dbReference type="InterPro" id="IPR008269">
    <property type="entry name" value="Lon_proteolytic"/>
</dbReference>
<name>A0ABT2HY98_9MICO</name>
<keyword evidence="2" id="KW-1133">Transmembrane helix</keyword>
<keyword evidence="1" id="KW-0645">Protease</keyword>
<accession>A0ABT2HY98</accession>
<organism evidence="5 6">
    <name type="scientific">Pseudoclavibacter albus</name>
    <dbReference type="NCBI Taxonomy" id="272241"/>
    <lineage>
        <taxon>Bacteria</taxon>
        <taxon>Bacillati</taxon>
        <taxon>Actinomycetota</taxon>
        <taxon>Actinomycetes</taxon>
        <taxon>Micrococcales</taxon>
        <taxon>Microbacteriaceae</taxon>
        <taxon>Pseudoclavibacter</taxon>
    </lineage>
</organism>
<sequence>MNFFSAPDDDERARIEQMSEAFAAKRASSRIRETDGRRERLGKIFLGAGVGMLMVMSFCPAPYVIRQPGPVVDALGTVTLEAGQDPSEVITIGGDKGHEPTSGQLDILTVNVAGSPQSEPTWFETLVAWGSHQHDVLPVEAYYADGESADQRNEATSAEMASSQDLARVAALRDLGYEAKQELVVSAVGEGMPAAGILQPGDVILKAAEQPVTSTAELRELIAAHGAGTPIELTIRRDDVEQHVSVTPQMLDTKDGARPAIGVAGGPRFPELPVDIQIGVGNVGGPSAGLMLTLAIEDKLTPGDFTGGHHIAGTGTIDETGKVGPIGGIRQKYMAAREVGAEAFLAPRDNCAEVVDEAEPKLPVYAVDDLVQAKEIVTLIAQGGVDAPAAAGFASCQAVAAR</sequence>
<dbReference type="InterPro" id="IPR036034">
    <property type="entry name" value="PDZ_sf"/>
</dbReference>
<dbReference type="Pfam" id="PF13180">
    <property type="entry name" value="PDZ_2"/>
    <property type="match status" value="1"/>
</dbReference>
<protein>
    <recommendedName>
        <fullName evidence="1">endopeptidase La</fullName>
        <ecNumber evidence="1">3.4.21.53</ecNumber>
    </recommendedName>
</protein>
<dbReference type="InterPro" id="IPR027065">
    <property type="entry name" value="Lon_Prtase"/>
</dbReference>
<feature type="transmembrane region" description="Helical" evidence="2">
    <location>
        <begin position="44"/>
        <end position="65"/>
    </location>
</feature>
<keyword evidence="2" id="KW-0812">Transmembrane</keyword>
<evidence type="ECO:0000256" key="2">
    <source>
        <dbReference type="SAM" id="Phobius"/>
    </source>
</evidence>
<evidence type="ECO:0000259" key="4">
    <source>
        <dbReference type="PROSITE" id="PS51786"/>
    </source>
</evidence>
<keyword evidence="1" id="KW-0378">Hydrolase</keyword>
<dbReference type="PANTHER" id="PTHR10046">
    <property type="entry name" value="ATP DEPENDENT LON PROTEASE FAMILY MEMBER"/>
    <property type="match status" value="1"/>
</dbReference>
<dbReference type="SUPFAM" id="SSF54211">
    <property type="entry name" value="Ribosomal protein S5 domain 2-like"/>
    <property type="match status" value="1"/>
</dbReference>
<feature type="domain" description="Lon proteolytic" evidence="4">
    <location>
        <begin position="279"/>
        <end position="380"/>
    </location>
</feature>
<evidence type="ECO:0000313" key="6">
    <source>
        <dbReference type="Proteomes" id="UP001525379"/>
    </source>
</evidence>
<dbReference type="InterPro" id="IPR014721">
    <property type="entry name" value="Ribsml_uS5_D2-typ_fold_subgr"/>
</dbReference>
<dbReference type="InterPro" id="IPR001478">
    <property type="entry name" value="PDZ"/>
</dbReference>
<dbReference type="SMART" id="SM00228">
    <property type="entry name" value="PDZ"/>
    <property type="match status" value="1"/>
</dbReference>